<reference evidence="2 3" key="1">
    <citation type="submission" date="2016-10" db="EMBL/GenBank/DDBJ databases">
        <title>Genome sequence of Streptomyces gilvigriseus MUSC 26.</title>
        <authorList>
            <person name="Lee L.-H."/>
            <person name="Ser H.-L."/>
        </authorList>
    </citation>
    <scope>NUCLEOTIDE SEQUENCE [LARGE SCALE GENOMIC DNA]</scope>
    <source>
        <strain evidence="2 3">MUSC 26</strain>
    </source>
</reference>
<dbReference type="RefSeq" id="WP_071655333.1">
    <property type="nucleotide sequence ID" value="NZ_MLCF01000016.1"/>
</dbReference>
<evidence type="ECO:0000313" key="3">
    <source>
        <dbReference type="Proteomes" id="UP000243342"/>
    </source>
</evidence>
<comment type="caution">
    <text evidence="2">The sequence shown here is derived from an EMBL/GenBank/DDBJ whole genome shotgun (WGS) entry which is preliminary data.</text>
</comment>
<evidence type="ECO:0000313" key="2">
    <source>
        <dbReference type="EMBL" id="OIV38644.1"/>
    </source>
</evidence>
<keyword evidence="3" id="KW-1185">Reference proteome</keyword>
<organism evidence="2 3">
    <name type="scientific">Mangrovactinospora gilvigrisea</name>
    <dbReference type="NCBI Taxonomy" id="1428644"/>
    <lineage>
        <taxon>Bacteria</taxon>
        <taxon>Bacillati</taxon>
        <taxon>Actinomycetota</taxon>
        <taxon>Actinomycetes</taxon>
        <taxon>Kitasatosporales</taxon>
        <taxon>Streptomycetaceae</taxon>
        <taxon>Mangrovactinospora</taxon>
    </lineage>
</organism>
<accession>A0A1J7CAT9</accession>
<dbReference type="AlphaFoldDB" id="A0A1J7CAT9"/>
<dbReference type="EMBL" id="MLCF01000016">
    <property type="protein sequence ID" value="OIV38644.1"/>
    <property type="molecule type" value="Genomic_DNA"/>
</dbReference>
<sequence>MTQAATVTGAGLLAAVVAATGASAVGIAVAAFAGALVGAVLALHLTDPRRPQLQDTPSASAPSASAPRAPITPPPPGPRTRAQLVTVRQLLDTAA</sequence>
<dbReference type="Proteomes" id="UP000243342">
    <property type="component" value="Unassembled WGS sequence"/>
</dbReference>
<proteinExistence type="predicted"/>
<feature type="compositionally biased region" description="Low complexity" evidence="1">
    <location>
        <begin position="56"/>
        <end position="69"/>
    </location>
</feature>
<name>A0A1J7CAT9_9ACTN</name>
<protein>
    <submittedName>
        <fullName evidence="2">Uncharacterized protein</fullName>
    </submittedName>
</protein>
<evidence type="ECO:0000256" key="1">
    <source>
        <dbReference type="SAM" id="MobiDB-lite"/>
    </source>
</evidence>
<gene>
    <name evidence="2" type="ORF">BIV57_04435</name>
</gene>
<feature type="region of interest" description="Disordered" evidence="1">
    <location>
        <begin position="49"/>
        <end position="82"/>
    </location>
</feature>